<reference evidence="3 4" key="1">
    <citation type="journal article" date="2016" name="Front. Microbiol.">
        <title>Comparative Genomics Analysis of Streptomyces Species Reveals Their Adaptation to the Marine Environment and Their Diversity at the Genomic Level.</title>
        <authorList>
            <person name="Tian X."/>
            <person name="Zhang Z."/>
            <person name="Yang T."/>
            <person name="Chen M."/>
            <person name="Li J."/>
            <person name="Chen F."/>
            <person name="Yang J."/>
            <person name="Li W."/>
            <person name="Zhang B."/>
            <person name="Zhang Z."/>
            <person name="Wu J."/>
            <person name="Zhang C."/>
            <person name="Long L."/>
            <person name="Xiao J."/>
        </authorList>
    </citation>
    <scope>NUCLEOTIDE SEQUENCE [LARGE SCALE GENOMIC DNA]</scope>
    <source>
        <strain evidence="3 4">SCSIO M10379</strain>
    </source>
</reference>
<dbReference type="PANTHER" id="PTHR11895:SF176">
    <property type="entry name" value="AMIDASE AMID-RELATED"/>
    <property type="match status" value="1"/>
</dbReference>
<comment type="caution">
    <text evidence="3">The sequence shown here is derived from an EMBL/GenBank/DDBJ whole genome shotgun (WGS) entry which is preliminary data.</text>
</comment>
<dbReference type="InterPro" id="IPR020556">
    <property type="entry name" value="Amidase_CS"/>
</dbReference>
<feature type="domain" description="Amidase" evidence="2">
    <location>
        <begin position="24"/>
        <end position="436"/>
    </location>
</feature>
<organism evidence="3 4">
    <name type="scientific">Streptomyces qinglanensis</name>
    <dbReference type="NCBI Taxonomy" id="943816"/>
    <lineage>
        <taxon>Bacteria</taxon>
        <taxon>Bacillati</taxon>
        <taxon>Actinomycetota</taxon>
        <taxon>Actinomycetes</taxon>
        <taxon>Kitasatosporales</taxon>
        <taxon>Streptomycetaceae</taxon>
        <taxon>Streptomyces</taxon>
    </lineage>
</organism>
<dbReference type="InterPro" id="IPR000120">
    <property type="entry name" value="Amidase"/>
</dbReference>
<protein>
    <submittedName>
        <fullName evidence="3">Amidase</fullName>
    </submittedName>
</protein>
<accession>A0A1E7K214</accession>
<evidence type="ECO:0000313" key="3">
    <source>
        <dbReference type="EMBL" id="OEU97973.1"/>
    </source>
</evidence>
<proteinExistence type="predicted"/>
<evidence type="ECO:0000259" key="2">
    <source>
        <dbReference type="Pfam" id="PF01425"/>
    </source>
</evidence>
<dbReference type="PROSITE" id="PS00571">
    <property type="entry name" value="AMIDASES"/>
    <property type="match status" value="1"/>
</dbReference>
<dbReference type="EMBL" id="LJGV01000022">
    <property type="protein sequence ID" value="OEU97973.1"/>
    <property type="molecule type" value="Genomic_DNA"/>
</dbReference>
<dbReference type="SUPFAM" id="SSF75304">
    <property type="entry name" value="Amidase signature (AS) enzymes"/>
    <property type="match status" value="1"/>
</dbReference>
<feature type="region of interest" description="Disordered" evidence="1">
    <location>
        <begin position="448"/>
        <end position="469"/>
    </location>
</feature>
<sequence>MQPYELTLTDAAEQLRTRALSPLELVDSVLDRIAATEPRLGAYVTVTAERARRAAREAGHRLAADPAAVPLPGIPVGLKDLIDVAGEPTTASSRVRSGHRAGTDSTVTARVTAAGAALVGKTHTHEFAYGLTTPQTRNAWDQRRVAGGSSGGSAVAVAAGAATFALGTDTGGSIRVPAALNGVVGLKPTFGLVPRHGVTPLSWSLDHVGPLTRTVEDSSLVLAVLTGNAPRDPGPSPRPAHDLTGLRVGVPGNYFFDRVDPEVETAVRQAIGRLAELGARLVDVEIPMARYVQAVQWGLMVPEATAYHERTLRTVPELYAPDVRILLEAGALLPAADYLRAQRARTLMRQSWLRMLETVDLVAAPTVPTTAAEADRADRSRPDGTVESVSDSYVRLSAPADITGVPALTVPVGHDRAGLPIGMQLMGRPLEEAVLLRAGHAYERTRQPGTLAPVGRAPGGAGTHATTVL</sequence>
<evidence type="ECO:0000256" key="1">
    <source>
        <dbReference type="SAM" id="MobiDB-lite"/>
    </source>
</evidence>
<dbReference type="Gene3D" id="3.90.1300.10">
    <property type="entry name" value="Amidase signature (AS) domain"/>
    <property type="match status" value="1"/>
</dbReference>
<dbReference type="PATRIC" id="fig|943816.4.peg.1216"/>
<gene>
    <name evidence="3" type="ORF">AN217_09110</name>
</gene>
<dbReference type="GO" id="GO:0003824">
    <property type="term" value="F:catalytic activity"/>
    <property type="evidence" value="ECO:0007669"/>
    <property type="project" value="InterPro"/>
</dbReference>
<dbReference type="PANTHER" id="PTHR11895">
    <property type="entry name" value="TRANSAMIDASE"/>
    <property type="match status" value="1"/>
</dbReference>
<evidence type="ECO:0000313" key="4">
    <source>
        <dbReference type="Proteomes" id="UP000175829"/>
    </source>
</evidence>
<name>A0A1E7K214_9ACTN</name>
<feature type="compositionally biased region" description="Basic and acidic residues" evidence="1">
    <location>
        <begin position="373"/>
        <end position="384"/>
    </location>
</feature>
<dbReference type="RefSeq" id="WP_069991317.1">
    <property type="nucleotide sequence ID" value="NZ_LJGV01000022.1"/>
</dbReference>
<feature type="region of interest" description="Disordered" evidence="1">
    <location>
        <begin position="368"/>
        <end position="390"/>
    </location>
</feature>
<dbReference type="InterPro" id="IPR036928">
    <property type="entry name" value="AS_sf"/>
</dbReference>
<dbReference type="InterPro" id="IPR023631">
    <property type="entry name" value="Amidase_dom"/>
</dbReference>
<dbReference type="AlphaFoldDB" id="A0A1E7K214"/>
<dbReference type="Proteomes" id="UP000175829">
    <property type="component" value="Unassembled WGS sequence"/>
</dbReference>
<dbReference type="Pfam" id="PF01425">
    <property type="entry name" value="Amidase"/>
    <property type="match status" value="1"/>
</dbReference>